<dbReference type="SUPFAM" id="SSF53850">
    <property type="entry name" value="Periplasmic binding protein-like II"/>
    <property type="match status" value="1"/>
</dbReference>
<dbReference type="Gene3D" id="3.30.565.10">
    <property type="entry name" value="Histidine kinase-like ATPase, C-terminal domain"/>
    <property type="match status" value="1"/>
</dbReference>
<comment type="catalytic activity">
    <reaction evidence="1">
        <text>ATP + protein L-histidine = ADP + protein N-phospho-L-histidine.</text>
        <dbReference type="EC" id="2.7.13.3"/>
    </reaction>
</comment>
<sequence length="565" mass="62793">MKFWHIINIFIIVCSLCFAPVQAATWLIGIQAPNGASATQEQWQAWVDWLSAQMPDDDFSLVALNTADFKNSLHSHKLDFVIAQPVQLLLLPKQMPTHWLASVASTPAQGINGAEVGSAIWVRQDSPLHTLKDLHGKRVAAVSPHTFGGYLAAMPILQAHGVHESDLHMQFSEYPIARTLEWLQAGRVDAAITPLCLMEQLQQTGHIDRRQFRLLSPAIHSSHCQGHVEFASNWLLAAMPDTPTALSNAVARAVLSADTPADLPQWQSPQSTHAIEQVLLQTGHHPYQQNLWQSLWFYGQKYRYWSMTFVVVLLLLLGNHGVAIYLAKRRQHQLQQMYHKLLQTEKMMYHSDRIHTLGEMMSGIGHELNQPLTAIQYYADGVRLKQQAGRLQADDLPTALQHISQQVEHSRSIIHNIRAWAKMPPSQPHTSLSVAAILAEVRQFIAWQHPDLALHISCDSALTVLADAIQLQQILVNAILNSQQAGASHIHMQGLTGRLVLHDNGPGFTDAQLAFPFVPFRTSRSDGLGIGLVVCARLARSMNMNLTLSNHADGGAVVTLEWPAT</sequence>
<dbReference type="RefSeq" id="WP_058356777.1">
    <property type="nucleotide sequence ID" value="NZ_CABKVG010000009.1"/>
</dbReference>
<dbReference type="Proteomes" id="UP000832011">
    <property type="component" value="Chromosome"/>
</dbReference>
<reference evidence="12 13" key="1">
    <citation type="journal article" date="2022" name="Res Sq">
        <title>Evolution of multicellular longitudinally dividing oral cavity symbionts (Neisseriaceae).</title>
        <authorList>
            <person name="Nyongesa S."/>
            <person name="Weber P."/>
            <person name="Bernet E."/>
            <person name="Pullido F."/>
            <person name="Nieckarz M."/>
            <person name="Delaby M."/>
            <person name="Nieves C."/>
            <person name="Viehboeck T."/>
            <person name="Krause N."/>
            <person name="Rivera-Millot A."/>
            <person name="Nakamura A."/>
            <person name="Vischer N."/>
            <person name="VanNieuwenhze M."/>
            <person name="Brun Y."/>
            <person name="Cava F."/>
            <person name="Bulgheresi S."/>
            <person name="Veyrier F."/>
        </authorList>
    </citation>
    <scope>NUCLEOTIDE SEQUENCE [LARGE SCALE GENOMIC DNA]</scope>
    <source>
        <strain evidence="12 13">SN4</strain>
    </source>
</reference>
<evidence type="ECO:0000313" key="12">
    <source>
        <dbReference type="EMBL" id="UOO87782.1"/>
    </source>
</evidence>
<keyword evidence="10" id="KW-0732">Signal</keyword>
<dbReference type="InterPro" id="IPR036097">
    <property type="entry name" value="HisK_dim/P_sf"/>
</dbReference>
<evidence type="ECO:0000256" key="10">
    <source>
        <dbReference type="SAM" id="SignalP"/>
    </source>
</evidence>
<evidence type="ECO:0000256" key="7">
    <source>
        <dbReference type="ARBA" id="ARBA00022840"/>
    </source>
</evidence>
<dbReference type="CDD" id="cd00082">
    <property type="entry name" value="HisKA"/>
    <property type="match status" value="1"/>
</dbReference>
<organism evidence="12 13">
    <name type="scientific">Vitreoscilla massiliensis</name>
    <dbReference type="NCBI Taxonomy" id="1689272"/>
    <lineage>
        <taxon>Bacteria</taxon>
        <taxon>Pseudomonadati</taxon>
        <taxon>Pseudomonadota</taxon>
        <taxon>Betaproteobacteria</taxon>
        <taxon>Neisseriales</taxon>
        <taxon>Neisseriaceae</taxon>
        <taxon>Vitreoscilla</taxon>
    </lineage>
</organism>
<dbReference type="Pfam" id="PF00512">
    <property type="entry name" value="HisKA"/>
    <property type="match status" value="1"/>
</dbReference>
<gene>
    <name evidence="12" type="ORF">LVJ82_09770</name>
</gene>
<dbReference type="SUPFAM" id="SSF55874">
    <property type="entry name" value="ATPase domain of HSP90 chaperone/DNA topoisomerase II/histidine kinase"/>
    <property type="match status" value="1"/>
</dbReference>
<evidence type="ECO:0000313" key="13">
    <source>
        <dbReference type="Proteomes" id="UP000832011"/>
    </source>
</evidence>
<dbReference type="EC" id="2.7.13.3" evidence="2"/>
<keyword evidence="8" id="KW-0902">Two-component regulatory system</keyword>
<name>A0ABY4DWV5_9NEIS</name>
<protein>
    <recommendedName>
        <fullName evidence="2">histidine kinase</fullName>
        <ecNumber evidence="2">2.7.13.3</ecNumber>
    </recommendedName>
</protein>
<dbReference type="SMART" id="SM00387">
    <property type="entry name" value="HATPase_c"/>
    <property type="match status" value="1"/>
</dbReference>
<evidence type="ECO:0000256" key="4">
    <source>
        <dbReference type="ARBA" id="ARBA00022679"/>
    </source>
</evidence>
<keyword evidence="5" id="KW-0547">Nucleotide-binding</keyword>
<keyword evidence="7" id="KW-0067">ATP-binding</keyword>
<evidence type="ECO:0000256" key="3">
    <source>
        <dbReference type="ARBA" id="ARBA00022553"/>
    </source>
</evidence>
<dbReference type="Pfam" id="PF12974">
    <property type="entry name" value="Phosphonate-bd"/>
    <property type="match status" value="1"/>
</dbReference>
<evidence type="ECO:0000256" key="9">
    <source>
        <dbReference type="SAM" id="Phobius"/>
    </source>
</evidence>
<dbReference type="PANTHER" id="PTHR43065">
    <property type="entry name" value="SENSOR HISTIDINE KINASE"/>
    <property type="match status" value="1"/>
</dbReference>
<keyword evidence="9" id="KW-0472">Membrane</keyword>
<dbReference type="EMBL" id="CP091511">
    <property type="protein sequence ID" value="UOO87782.1"/>
    <property type="molecule type" value="Genomic_DNA"/>
</dbReference>
<accession>A0ABY4DWV5</accession>
<evidence type="ECO:0000259" key="11">
    <source>
        <dbReference type="PROSITE" id="PS50109"/>
    </source>
</evidence>
<evidence type="ECO:0000256" key="5">
    <source>
        <dbReference type="ARBA" id="ARBA00022741"/>
    </source>
</evidence>
<dbReference type="Pfam" id="PF02518">
    <property type="entry name" value="HATPase_c"/>
    <property type="match status" value="1"/>
</dbReference>
<proteinExistence type="predicted"/>
<keyword evidence="9" id="KW-1133">Transmembrane helix</keyword>
<evidence type="ECO:0000256" key="1">
    <source>
        <dbReference type="ARBA" id="ARBA00000085"/>
    </source>
</evidence>
<dbReference type="InterPro" id="IPR003594">
    <property type="entry name" value="HATPase_dom"/>
</dbReference>
<keyword evidence="3" id="KW-0597">Phosphoprotein</keyword>
<feature type="signal peptide" evidence="10">
    <location>
        <begin position="1"/>
        <end position="23"/>
    </location>
</feature>
<evidence type="ECO:0000256" key="8">
    <source>
        <dbReference type="ARBA" id="ARBA00023012"/>
    </source>
</evidence>
<dbReference type="PANTHER" id="PTHR43065:SF10">
    <property type="entry name" value="PEROXIDE STRESS-ACTIVATED HISTIDINE KINASE MAK3"/>
    <property type="match status" value="1"/>
</dbReference>
<feature type="transmembrane region" description="Helical" evidence="9">
    <location>
        <begin position="304"/>
        <end position="327"/>
    </location>
</feature>
<dbReference type="Gene3D" id="3.40.190.10">
    <property type="entry name" value="Periplasmic binding protein-like II"/>
    <property type="match status" value="1"/>
</dbReference>
<evidence type="ECO:0000256" key="6">
    <source>
        <dbReference type="ARBA" id="ARBA00022777"/>
    </source>
</evidence>
<keyword evidence="9" id="KW-0812">Transmembrane</keyword>
<dbReference type="PROSITE" id="PS50109">
    <property type="entry name" value="HIS_KIN"/>
    <property type="match status" value="1"/>
</dbReference>
<dbReference type="SMART" id="SM00388">
    <property type="entry name" value="HisKA"/>
    <property type="match status" value="1"/>
</dbReference>
<dbReference type="InterPro" id="IPR005467">
    <property type="entry name" value="His_kinase_dom"/>
</dbReference>
<dbReference type="InterPro" id="IPR003661">
    <property type="entry name" value="HisK_dim/P_dom"/>
</dbReference>
<keyword evidence="13" id="KW-1185">Reference proteome</keyword>
<dbReference type="SUPFAM" id="SSF47384">
    <property type="entry name" value="Homodimeric domain of signal transducing histidine kinase"/>
    <property type="match status" value="1"/>
</dbReference>
<dbReference type="InterPro" id="IPR036890">
    <property type="entry name" value="HATPase_C_sf"/>
</dbReference>
<evidence type="ECO:0000256" key="2">
    <source>
        <dbReference type="ARBA" id="ARBA00012438"/>
    </source>
</evidence>
<dbReference type="Gene3D" id="1.10.287.130">
    <property type="match status" value="1"/>
</dbReference>
<feature type="chain" id="PRO_5047429359" description="histidine kinase" evidence="10">
    <location>
        <begin position="24"/>
        <end position="565"/>
    </location>
</feature>
<feature type="domain" description="Histidine kinase" evidence="11">
    <location>
        <begin position="363"/>
        <end position="565"/>
    </location>
</feature>
<keyword evidence="4" id="KW-0808">Transferase</keyword>
<keyword evidence="6" id="KW-0418">Kinase</keyword>